<protein>
    <recommendedName>
        <fullName evidence="6">Ribosomal RNA small subunit methyltransferase G</fullName>
        <ecNumber evidence="6">2.1.1.170</ecNumber>
    </recommendedName>
    <alternativeName>
        <fullName evidence="6">16S rRNA 7-methylguanosine methyltransferase</fullName>
        <shortName evidence="6">16S rRNA m7G methyltransferase</shortName>
    </alternativeName>
</protein>
<dbReference type="AlphaFoldDB" id="A0A0U5F1B0"/>
<keyword evidence="1 6" id="KW-0963">Cytoplasm</keyword>
<feature type="binding site" evidence="6">
    <location>
        <position position="73"/>
    </location>
    <ligand>
        <name>S-adenosyl-L-methionine</name>
        <dbReference type="ChEBI" id="CHEBI:59789"/>
    </ligand>
</feature>
<dbReference type="GO" id="GO:0005829">
    <property type="term" value="C:cytosol"/>
    <property type="evidence" value="ECO:0007669"/>
    <property type="project" value="TreeGrafter"/>
</dbReference>
<name>A0A0U5F1B0_9PROT</name>
<dbReference type="GO" id="GO:0070043">
    <property type="term" value="F:rRNA (guanine-N7-)-methyltransferase activity"/>
    <property type="evidence" value="ECO:0007669"/>
    <property type="project" value="UniProtKB-UniRule"/>
</dbReference>
<evidence type="ECO:0000313" key="10">
    <source>
        <dbReference type="Proteomes" id="UP000657200"/>
    </source>
</evidence>
<keyword evidence="4 6" id="KW-0808">Transferase</keyword>
<sequence length="200" mass="22161">MLMQSESVSVSRETEERLQAYAALLKKWNERINLVSPKDMDNLWERHILDSLQLVPLLKGRRHFVDMGSGGGFPGIVVGIAANIPGVLIEADQRKSAFLREAARITGAQLTVLPCRLDRAEVAPAPVVTARALAPLDKLLEWARPLLKPDGVGLFLKGRQAEQEIEDAAKTWRFDVRSWPSKTSPDGVILEVSNFNRAEG</sequence>
<evidence type="ECO:0000313" key="8">
    <source>
        <dbReference type="EMBL" id="NHO39974.1"/>
    </source>
</evidence>
<dbReference type="PIRSF" id="PIRSF003078">
    <property type="entry name" value="GidB"/>
    <property type="match status" value="1"/>
</dbReference>
<evidence type="ECO:0000256" key="3">
    <source>
        <dbReference type="ARBA" id="ARBA00022603"/>
    </source>
</evidence>
<reference evidence="7" key="1">
    <citation type="submission" date="2014-09" db="EMBL/GenBank/DDBJ databases">
        <authorList>
            <person name="Magalhaes I.L.F."/>
            <person name="Oliveira U."/>
            <person name="Santos F.R."/>
            <person name="Vidigal T.H.D.A."/>
            <person name="Brescovit A.D."/>
            <person name="Santos A.J."/>
        </authorList>
    </citation>
    <scope>NUCLEOTIDE SEQUENCE</scope>
    <source>
        <strain evidence="7">LMG 23848T</strain>
    </source>
</reference>
<comment type="catalytic activity">
    <reaction evidence="6">
        <text>guanosine(527) in 16S rRNA + S-adenosyl-L-methionine = N(7)-methylguanosine(527) in 16S rRNA + S-adenosyl-L-homocysteine</text>
        <dbReference type="Rhea" id="RHEA:42732"/>
        <dbReference type="Rhea" id="RHEA-COMP:10209"/>
        <dbReference type="Rhea" id="RHEA-COMP:10210"/>
        <dbReference type="ChEBI" id="CHEBI:57856"/>
        <dbReference type="ChEBI" id="CHEBI:59789"/>
        <dbReference type="ChEBI" id="CHEBI:74269"/>
        <dbReference type="ChEBI" id="CHEBI:74480"/>
        <dbReference type="EC" id="2.1.1.170"/>
    </reaction>
</comment>
<dbReference type="InterPro" id="IPR029063">
    <property type="entry name" value="SAM-dependent_MTases_sf"/>
</dbReference>
<keyword evidence="10" id="KW-1185">Reference proteome</keyword>
<feature type="binding site" evidence="6">
    <location>
        <position position="131"/>
    </location>
    <ligand>
        <name>S-adenosyl-L-methionine</name>
        <dbReference type="ChEBI" id="CHEBI:59789"/>
    </ligand>
</feature>
<gene>
    <name evidence="7" type="primary">gidB</name>
    <name evidence="6 8" type="synonym">rsmG</name>
    <name evidence="7" type="ORF">AGA_479</name>
    <name evidence="8" type="ORF">GOB80_09845</name>
</gene>
<reference evidence="9" key="2">
    <citation type="submission" date="2014-09" db="EMBL/GenBank/DDBJ databases">
        <authorList>
            <person name="Illeghems K.G."/>
        </authorList>
    </citation>
    <scope>NUCLEOTIDE SEQUENCE [LARGE SCALE GENOMIC DNA]</scope>
    <source>
        <strain evidence="9">LMG 23848T</strain>
    </source>
</reference>
<comment type="function">
    <text evidence="6">Specifically methylates the N7 position of guanine in position 527 of 16S rRNA.</text>
</comment>
<dbReference type="EMBL" id="LN609302">
    <property type="protein sequence ID" value="CEF53913.1"/>
    <property type="molecule type" value="Genomic_DNA"/>
</dbReference>
<comment type="caution">
    <text evidence="6">Lacks conserved residue(s) required for the propagation of feature annotation.</text>
</comment>
<comment type="similarity">
    <text evidence="6">Belongs to the methyltransferase superfamily. RNA methyltransferase RsmG family.</text>
</comment>
<feature type="binding site" evidence="6">
    <location>
        <begin position="120"/>
        <end position="121"/>
    </location>
    <ligand>
        <name>S-adenosyl-L-methionine</name>
        <dbReference type="ChEBI" id="CHEBI:59789"/>
    </ligand>
</feature>
<dbReference type="Proteomes" id="UP000657200">
    <property type="component" value="Unassembled WGS sequence"/>
</dbReference>
<dbReference type="OrthoDB" id="9808773at2"/>
<proteinExistence type="inferred from homology"/>
<keyword evidence="5 6" id="KW-0949">S-adenosyl-L-methionine</keyword>
<dbReference type="Gene3D" id="3.40.50.150">
    <property type="entry name" value="Vaccinia Virus protein VP39"/>
    <property type="match status" value="1"/>
</dbReference>
<dbReference type="PANTHER" id="PTHR31760:SF0">
    <property type="entry name" value="S-ADENOSYL-L-METHIONINE-DEPENDENT METHYLTRANSFERASES SUPERFAMILY PROTEIN"/>
    <property type="match status" value="1"/>
</dbReference>
<reference evidence="8 10" key="3">
    <citation type="journal article" date="2020" name="Int. J. Syst. Evol. Microbiol.">
        <title>Novel acetic acid bacteria from cider fermentations: Acetobacter conturbans sp. nov. and Acetobacter fallax sp. nov.</title>
        <authorList>
            <person name="Sombolestani A.S."/>
            <person name="Cleenwerck I."/>
            <person name="Cnockaert M."/>
            <person name="Borremans W."/>
            <person name="Wieme A.D."/>
            <person name="De Vuyst L."/>
            <person name="Vandamme P."/>
        </authorList>
    </citation>
    <scope>NUCLEOTIDE SEQUENCE [LARGE SCALE GENOMIC DNA]</scope>
    <source>
        <strain evidence="8 10">LMG 23848</strain>
    </source>
</reference>
<organism evidence="7 9">
    <name type="scientific">Acetobacter ghanensis</name>
    <dbReference type="NCBI Taxonomy" id="431306"/>
    <lineage>
        <taxon>Bacteria</taxon>
        <taxon>Pseudomonadati</taxon>
        <taxon>Pseudomonadota</taxon>
        <taxon>Alphaproteobacteria</taxon>
        <taxon>Acetobacterales</taxon>
        <taxon>Acetobacteraceae</taxon>
        <taxon>Acetobacter</taxon>
    </lineage>
</organism>
<dbReference type="Proteomes" id="UP000068250">
    <property type="component" value="Chromosome I"/>
</dbReference>
<evidence type="ECO:0000256" key="6">
    <source>
        <dbReference type="HAMAP-Rule" id="MF_00074"/>
    </source>
</evidence>
<evidence type="ECO:0000256" key="5">
    <source>
        <dbReference type="ARBA" id="ARBA00022691"/>
    </source>
</evidence>
<dbReference type="STRING" id="431306.AGA_479"/>
<dbReference type="PATRIC" id="fig|431306.5.peg.453"/>
<dbReference type="SUPFAM" id="SSF53335">
    <property type="entry name" value="S-adenosyl-L-methionine-dependent methyltransferases"/>
    <property type="match status" value="1"/>
</dbReference>
<dbReference type="RefSeq" id="WP_059022774.1">
    <property type="nucleotide sequence ID" value="NZ_JBNZCO010000005.1"/>
</dbReference>
<keyword evidence="2 6" id="KW-0698">rRNA processing</keyword>
<feature type="binding site" evidence="6">
    <location>
        <position position="68"/>
    </location>
    <ligand>
        <name>S-adenosyl-L-methionine</name>
        <dbReference type="ChEBI" id="CHEBI:59789"/>
    </ligand>
</feature>
<dbReference type="EMBL" id="WOTE01000005">
    <property type="protein sequence ID" value="NHO39974.1"/>
    <property type="molecule type" value="Genomic_DNA"/>
</dbReference>
<keyword evidence="3 6" id="KW-0489">Methyltransferase</keyword>
<dbReference type="EC" id="2.1.1.170" evidence="6"/>
<dbReference type="HAMAP" id="MF_00074">
    <property type="entry name" value="16SrRNA_methyltr_G"/>
    <property type="match status" value="1"/>
</dbReference>
<dbReference type="InterPro" id="IPR003682">
    <property type="entry name" value="rRNA_ssu_MeTfrase_G"/>
</dbReference>
<evidence type="ECO:0000256" key="1">
    <source>
        <dbReference type="ARBA" id="ARBA00022490"/>
    </source>
</evidence>
<dbReference type="NCBIfam" id="TIGR00138">
    <property type="entry name" value="rsmG_gidB"/>
    <property type="match status" value="1"/>
</dbReference>
<evidence type="ECO:0000256" key="4">
    <source>
        <dbReference type="ARBA" id="ARBA00022679"/>
    </source>
</evidence>
<comment type="subcellular location">
    <subcellularLocation>
        <location evidence="6">Cytoplasm</location>
    </subcellularLocation>
</comment>
<dbReference type="Pfam" id="PF02527">
    <property type="entry name" value="GidB"/>
    <property type="match status" value="1"/>
</dbReference>
<evidence type="ECO:0000313" key="9">
    <source>
        <dbReference type="Proteomes" id="UP000068250"/>
    </source>
</evidence>
<accession>A0A0U5F1B0</accession>
<evidence type="ECO:0000256" key="2">
    <source>
        <dbReference type="ARBA" id="ARBA00022552"/>
    </source>
</evidence>
<evidence type="ECO:0000313" key="7">
    <source>
        <dbReference type="EMBL" id="CEF53913.1"/>
    </source>
</evidence>
<dbReference type="PANTHER" id="PTHR31760">
    <property type="entry name" value="S-ADENOSYL-L-METHIONINE-DEPENDENT METHYLTRANSFERASES SUPERFAMILY PROTEIN"/>
    <property type="match status" value="1"/>
</dbReference>